<sequence length="141" mass="15883">MPIWEQDGTVENSLIPPRSLGVQRRTQLLMERQLSKEDIQAISRVSQIFLSCTGRLPRTHVRQSEVNARLLFGYCRANTVNASSVHRQTQRTATATSTRCMGHSLAPITRYKSIHSCSCIFTNSPTLCCLIIIKRLVQLLA</sequence>
<dbReference type="AlphaFoldDB" id="G0TUG6"/>
<dbReference type="VEuPathDB" id="TriTrypDB:TvY486_0402660"/>
<dbReference type="EMBL" id="HE573020">
    <property type="protein sequence ID" value="CCC47600.1"/>
    <property type="molecule type" value="Genomic_DNA"/>
</dbReference>
<organism evidence="1">
    <name type="scientific">Trypanosoma vivax (strain Y486)</name>
    <dbReference type="NCBI Taxonomy" id="1055687"/>
    <lineage>
        <taxon>Eukaryota</taxon>
        <taxon>Discoba</taxon>
        <taxon>Euglenozoa</taxon>
        <taxon>Kinetoplastea</taxon>
        <taxon>Metakinetoplastina</taxon>
        <taxon>Trypanosomatida</taxon>
        <taxon>Trypanosomatidae</taxon>
        <taxon>Trypanosoma</taxon>
        <taxon>Duttonella</taxon>
    </lineage>
</organism>
<evidence type="ECO:0000313" key="1">
    <source>
        <dbReference type="EMBL" id="CCC47600.1"/>
    </source>
</evidence>
<reference evidence="1" key="1">
    <citation type="journal article" date="2012" name="Proc. Natl. Acad. Sci. U.S.A.">
        <title>Antigenic diversity is generated by distinct evolutionary mechanisms in African trypanosome species.</title>
        <authorList>
            <person name="Jackson A.P."/>
            <person name="Berry A."/>
            <person name="Aslett M."/>
            <person name="Allison H.C."/>
            <person name="Burton P."/>
            <person name="Vavrova-Anderson J."/>
            <person name="Brown R."/>
            <person name="Browne H."/>
            <person name="Corton N."/>
            <person name="Hauser H."/>
            <person name="Gamble J."/>
            <person name="Gilderthorp R."/>
            <person name="Marcello L."/>
            <person name="McQuillan J."/>
            <person name="Otto T.D."/>
            <person name="Quail M.A."/>
            <person name="Sanders M.J."/>
            <person name="van Tonder A."/>
            <person name="Ginger M.L."/>
            <person name="Field M.C."/>
            <person name="Barry J.D."/>
            <person name="Hertz-Fowler C."/>
            <person name="Berriman M."/>
        </authorList>
    </citation>
    <scope>NUCLEOTIDE SEQUENCE</scope>
    <source>
        <strain evidence="1">Y486</strain>
    </source>
</reference>
<proteinExistence type="predicted"/>
<accession>G0TUG6</accession>
<gene>
    <name evidence="1" type="ORF">TVY486_0402660</name>
</gene>
<protein>
    <submittedName>
        <fullName evidence="1">Uncharacterized protein</fullName>
    </submittedName>
</protein>
<name>G0TUG6_TRYVY</name>